<keyword evidence="1" id="KW-1133">Transmembrane helix</keyword>
<protein>
    <submittedName>
        <fullName evidence="2">CsbA family protein</fullName>
    </submittedName>
</protein>
<dbReference type="Proteomes" id="UP001500782">
    <property type="component" value="Unassembled WGS sequence"/>
</dbReference>
<sequence>MIDKVIAAIFLPALLVILFARVTYSSVVALIITVALITASAYKGFTHTWYVNIIDAMSLTFGFWYSRRMLRNLKTKSKEESG</sequence>
<dbReference type="InterPro" id="IPR019242">
    <property type="entry name" value="DUF2198"/>
</dbReference>
<name>A0ABN0VVE7_9BACI</name>
<reference evidence="2 3" key="1">
    <citation type="journal article" date="2019" name="Int. J. Syst. Evol. Microbiol.">
        <title>The Global Catalogue of Microorganisms (GCM) 10K type strain sequencing project: providing services to taxonomists for standard genome sequencing and annotation.</title>
        <authorList>
            <consortium name="The Broad Institute Genomics Platform"/>
            <consortium name="The Broad Institute Genome Sequencing Center for Infectious Disease"/>
            <person name="Wu L."/>
            <person name="Ma J."/>
        </authorList>
    </citation>
    <scope>NUCLEOTIDE SEQUENCE [LARGE SCALE GENOMIC DNA]</scope>
    <source>
        <strain evidence="2 3">JCM 9731</strain>
    </source>
</reference>
<proteinExistence type="predicted"/>
<dbReference type="EMBL" id="BAAADJ010000005">
    <property type="protein sequence ID" value="GAA0318319.1"/>
    <property type="molecule type" value="Genomic_DNA"/>
</dbReference>
<keyword evidence="1" id="KW-0472">Membrane</keyword>
<dbReference type="Pfam" id="PF09964">
    <property type="entry name" value="DUF2198"/>
    <property type="match status" value="1"/>
</dbReference>
<feature type="transmembrane region" description="Helical" evidence="1">
    <location>
        <begin position="49"/>
        <end position="66"/>
    </location>
</feature>
<keyword evidence="1" id="KW-0812">Transmembrane</keyword>
<dbReference type="RefSeq" id="WP_343796255.1">
    <property type="nucleotide sequence ID" value="NZ_BAAADJ010000005.1"/>
</dbReference>
<accession>A0ABN0VVE7</accession>
<keyword evidence="3" id="KW-1185">Reference proteome</keyword>
<evidence type="ECO:0000313" key="2">
    <source>
        <dbReference type="EMBL" id="GAA0318319.1"/>
    </source>
</evidence>
<evidence type="ECO:0000256" key="1">
    <source>
        <dbReference type="SAM" id="Phobius"/>
    </source>
</evidence>
<comment type="caution">
    <text evidence="2">The sequence shown here is derived from an EMBL/GenBank/DDBJ whole genome shotgun (WGS) entry which is preliminary data.</text>
</comment>
<evidence type="ECO:0000313" key="3">
    <source>
        <dbReference type="Proteomes" id="UP001500782"/>
    </source>
</evidence>
<gene>
    <name evidence="2" type="ORF">GCM10008967_06090</name>
</gene>
<organism evidence="2 3">
    <name type="scientific">Bacillus carboniphilus</name>
    <dbReference type="NCBI Taxonomy" id="86663"/>
    <lineage>
        <taxon>Bacteria</taxon>
        <taxon>Bacillati</taxon>
        <taxon>Bacillota</taxon>
        <taxon>Bacilli</taxon>
        <taxon>Bacillales</taxon>
        <taxon>Bacillaceae</taxon>
        <taxon>Bacillus</taxon>
    </lineage>
</organism>